<sequence>MSSGEIITLSFGRTSNITAVHLYNAAIRDLKQTDIDANVLFRSSPVDESKSPRLLLFDLKGGLQRKSNRVGISSGQSSNERAPTWGGMTQTIQTESDLDPNSDPFLQALSIMPLHGRTINELKDYSAGSPEDFIAYKCGHGLLKGDKGEEFVDNFRYLAEECDKIQAVQLITQSDNSFAAVASEFLEILREEVSAPVVTYSIDSYQGVQNGPAASSKWEECNLINTGLSLYNLSSQSSIYIPLRSHSCSQFRDTFSFDQLNPFQTSLFFAASIYNSFLPTRFHSNLSNADTCRLCGPNRTRMNTMSSQLRVSENANLCTVSLSLPFDVERLKREEKTRQVTLQTRSLLFEGEGEGDTFSECVMGVGFRQEEQALLYSVLSRQSNVQRTTLALDSPLSIPLPFTHHSPLIRTEIPSASQLQSRLPTYSEMSCLTHVKNSNEIHEWVEDIAKRFKSVDKVPFLTDDETDEDFREIHHHLLTIGDQYQRDE</sequence>
<dbReference type="InParanoid" id="A0A2P6NW09"/>
<dbReference type="InterPro" id="IPR049942">
    <property type="entry name" value="DML1/Misato"/>
</dbReference>
<evidence type="ECO:0000256" key="2">
    <source>
        <dbReference type="ARBA" id="ARBA00008507"/>
    </source>
</evidence>
<evidence type="ECO:0008006" key="8">
    <source>
        <dbReference type="Google" id="ProtNLM"/>
    </source>
</evidence>
<comment type="caution">
    <text evidence="6">The sequence shown here is derived from an EMBL/GenBank/DDBJ whole genome shotgun (WGS) entry which is preliminary data.</text>
</comment>
<dbReference type="InterPro" id="IPR036525">
    <property type="entry name" value="Tubulin/FtsZ_GTPase_sf"/>
</dbReference>
<dbReference type="STRING" id="1890364.A0A2P6NW09"/>
<dbReference type="PANTHER" id="PTHR13391:SF0">
    <property type="entry name" value="PROTEIN MISATO HOMOLOG 1"/>
    <property type="match status" value="1"/>
</dbReference>
<dbReference type="GO" id="GO:0007005">
    <property type="term" value="P:mitochondrion organization"/>
    <property type="evidence" value="ECO:0007669"/>
    <property type="project" value="InterPro"/>
</dbReference>
<dbReference type="Gene3D" id="3.40.50.1440">
    <property type="entry name" value="Tubulin/FtsZ, GTPase domain"/>
    <property type="match status" value="1"/>
</dbReference>
<dbReference type="GO" id="GO:0005739">
    <property type="term" value="C:mitochondrion"/>
    <property type="evidence" value="ECO:0007669"/>
    <property type="project" value="UniProtKB-SubCell"/>
</dbReference>
<proteinExistence type="inferred from homology"/>
<feature type="domain" description="Misato Segment II tubulin-like" evidence="4">
    <location>
        <begin position="5"/>
        <end position="96"/>
    </location>
</feature>
<evidence type="ECO:0000313" key="7">
    <source>
        <dbReference type="Proteomes" id="UP000241769"/>
    </source>
</evidence>
<dbReference type="OrthoDB" id="271881at2759"/>
<dbReference type="InterPro" id="IPR029209">
    <property type="entry name" value="DML1/Misato_tubulin"/>
</dbReference>
<dbReference type="AlphaFoldDB" id="A0A2P6NW09"/>
<feature type="domain" description="DML1/Misato tubulin" evidence="5">
    <location>
        <begin position="114"/>
        <end position="281"/>
    </location>
</feature>
<dbReference type="Pfam" id="PF10644">
    <property type="entry name" value="Misat_Tub_SegII"/>
    <property type="match status" value="1"/>
</dbReference>
<organism evidence="6 7">
    <name type="scientific">Planoprotostelium fungivorum</name>
    <dbReference type="NCBI Taxonomy" id="1890364"/>
    <lineage>
        <taxon>Eukaryota</taxon>
        <taxon>Amoebozoa</taxon>
        <taxon>Evosea</taxon>
        <taxon>Variosea</taxon>
        <taxon>Cavosteliida</taxon>
        <taxon>Cavosteliaceae</taxon>
        <taxon>Planoprotostelium</taxon>
    </lineage>
</organism>
<evidence type="ECO:0000256" key="3">
    <source>
        <dbReference type="ARBA" id="ARBA00023128"/>
    </source>
</evidence>
<evidence type="ECO:0000259" key="4">
    <source>
        <dbReference type="Pfam" id="PF10644"/>
    </source>
</evidence>
<comment type="similarity">
    <text evidence="2">Belongs to the misato family.</text>
</comment>
<dbReference type="Proteomes" id="UP000241769">
    <property type="component" value="Unassembled WGS sequence"/>
</dbReference>
<name>A0A2P6NW09_9EUKA</name>
<evidence type="ECO:0000256" key="1">
    <source>
        <dbReference type="ARBA" id="ARBA00004173"/>
    </source>
</evidence>
<dbReference type="Pfam" id="PF14881">
    <property type="entry name" value="Tubulin_3"/>
    <property type="match status" value="1"/>
</dbReference>
<evidence type="ECO:0000259" key="5">
    <source>
        <dbReference type="Pfam" id="PF14881"/>
    </source>
</evidence>
<dbReference type="InterPro" id="IPR019605">
    <property type="entry name" value="Misato_II_tubulin-like"/>
</dbReference>
<keyword evidence="3" id="KW-0496">Mitochondrion</keyword>
<dbReference type="FunCoup" id="A0A2P6NW09">
    <property type="interactions" value="157"/>
</dbReference>
<reference evidence="6 7" key="1">
    <citation type="journal article" date="2018" name="Genome Biol. Evol.">
        <title>Multiple Roots of Fruiting Body Formation in Amoebozoa.</title>
        <authorList>
            <person name="Hillmann F."/>
            <person name="Forbes G."/>
            <person name="Novohradska S."/>
            <person name="Ferling I."/>
            <person name="Riege K."/>
            <person name="Groth M."/>
            <person name="Westermann M."/>
            <person name="Marz M."/>
            <person name="Spaller T."/>
            <person name="Winckler T."/>
            <person name="Schaap P."/>
            <person name="Glockner G."/>
        </authorList>
    </citation>
    <scope>NUCLEOTIDE SEQUENCE [LARGE SCALE GENOMIC DNA]</scope>
    <source>
        <strain evidence="6 7">Jena</strain>
    </source>
</reference>
<keyword evidence="7" id="KW-1185">Reference proteome</keyword>
<protein>
    <recommendedName>
        <fullName evidence="8">DML1/Misato tubulin domain-containing protein</fullName>
    </recommendedName>
</protein>
<accession>A0A2P6NW09</accession>
<dbReference type="EMBL" id="MDYQ01000014">
    <property type="protein sequence ID" value="PRP88140.1"/>
    <property type="molecule type" value="Genomic_DNA"/>
</dbReference>
<comment type="subcellular location">
    <subcellularLocation>
        <location evidence="1">Mitochondrion</location>
    </subcellularLocation>
</comment>
<gene>
    <name evidence="6" type="ORF">PROFUN_04231</name>
</gene>
<dbReference type="SUPFAM" id="SSF52490">
    <property type="entry name" value="Tubulin nucleotide-binding domain-like"/>
    <property type="match status" value="1"/>
</dbReference>
<dbReference type="PANTHER" id="PTHR13391">
    <property type="entry name" value="MITOCHONDRIAL DISTRIBUTION REGULATOR MISATO"/>
    <property type="match status" value="1"/>
</dbReference>
<evidence type="ECO:0000313" key="6">
    <source>
        <dbReference type="EMBL" id="PRP88140.1"/>
    </source>
</evidence>